<dbReference type="EMBL" id="JASCXX010000005">
    <property type="protein sequence ID" value="MDI6448558.1"/>
    <property type="molecule type" value="Genomic_DNA"/>
</dbReference>
<comment type="similarity">
    <text evidence="12 15">Belongs to the GARS family.</text>
</comment>
<evidence type="ECO:0000256" key="1">
    <source>
        <dbReference type="ARBA" id="ARBA00001936"/>
    </source>
</evidence>
<dbReference type="InterPro" id="IPR013815">
    <property type="entry name" value="ATP_grasp_subdomain_1"/>
</dbReference>
<dbReference type="NCBIfam" id="TIGR00877">
    <property type="entry name" value="purD"/>
    <property type="match status" value="1"/>
</dbReference>
<keyword evidence="11" id="KW-0464">Manganese</keyword>
<dbReference type="HAMAP" id="MF_00138">
    <property type="entry name" value="GARS"/>
    <property type="match status" value="1"/>
</dbReference>
<dbReference type="SUPFAM" id="SSF52440">
    <property type="entry name" value="PreATP-grasp domain"/>
    <property type="match status" value="1"/>
</dbReference>
<dbReference type="InterPro" id="IPR000115">
    <property type="entry name" value="PRibGlycinamide_synth"/>
</dbReference>
<dbReference type="InterPro" id="IPR020560">
    <property type="entry name" value="PRibGlycinamide_synth_C-dom"/>
</dbReference>
<dbReference type="Gene3D" id="3.90.600.10">
    <property type="entry name" value="Phosphoribosylglycinamide synthetase, C-terminal domain"/>
    <property type="match status" value="1"/>
</dbReference>
<evidence type="ECO:0000256" key="12">
    <source>
        <dbReference type="ARBA" id="ARBA00038345"/>
    </source>
</evidence>
<dbReference type="Gene3D" id="3.30.470.20">
    <property type="entry name" value="ATP-grasp fold, B domain"/>
    <property type="match status" value="1"/>
</dbReference>
<dbReference type="Gene3D" id="3.30.1490.20">
    <property type="entry name" value="ATP-grasp fold, A domain"/>
    <property type="match status" value="1"/>
</dbReference>
<evidence type="ECO:0000256" key="15">
    <source>
        <dbReference type="HAMAP-Rule" id="MF_00138"/>
    </source>
</evidence>
<dbReference type="PROSITE" id="PS00184">
    <property type="entry name" value="GARS"/>
    <property type="match status" value="1"/>
</dbReference>
<evidence type="ECO:0000256" key="10">
    <source>
        <dbReference type="ARBA" id="ARBA00022842"/>
    </source>
</evidence>
<dbReference type="FunFam" id="3.40.50.20:FF:000006">
    <property type="entry name" value="Phosphoribosylamine--glycine ligase, chloroplastic"/>
    <property type="match status" value="1"/>
</dbReference>
<name>A0AAW6TZX8_9BACT</name>
<dbReference type="EC" id="6.3.4.13" evidence="4 15"/>
<proteinExistence type="inferred from homology"/>
<dbReference type="GO" id="GO:0009113">
    <property type="term" value="P:purine nucleobase biosynthetic process"/>
    <property type="evidence" value="ECO:0007669"/>
    <property type="project" value="InterPro"/>
</dbReference>
<dbReference type="InterPro" id="IPR016185">
    <property type="entry name" value="PreATP-grasp_dom_sf"/>
</dbReference>
<keyword evidence="9 16" id="KW-0067">ATP-binding</keyword>
<evidence type="ECO:0000256" key="11">
    <source>
        <dbReference type="ARBA" id="ARBA00023211"/>
    </source>
</evidence>
<dbReference type="InterPro" id="IPR011054">
    <property type="entry name" value="Rudment_hybrid_motif"/>
</dbReference>
<gene>
    <name evidence="15 18" type="primary">purD</name>
    <name evidence="18" type="ORF">QJ522_05845</name>
</gene>
<feature type="domain" description="ATP-grasp" evidence="17">
    <location>
        <begin position="107"/>
        <end position="313"/>
    </location>
</feature>
<dbReference type="FunFam" id="3.90.600.10:FF:000001">
    <property type="entry name" value="Trifunctional purine biosynthetic protein adenosine-3"/>
    <property type="match status" value="1"/>
</dbReference>
<organism evidence="18 19">
    <name type="scientific">Anaerobaca lacustris</name>
    <dbReference type="NCBI Taxonomy" id="3044600"/>
    <lineage>
        <taxon>Bacteria</taxon>
        <taxon>Pseudomonadati</taxon>
        <taxon>Planctomycetota</taxon>
        <taxon>Phycisphaerae</taxon>
        <taxon>Sedimentisphaerales</taxon>
        <taxon>Anaerobacaceae</taxon>
        <taxon>Anaerobaca</taxon>
    </lineage>
</organism>
<keyword evidence="19" id="KW-1185">Reference proteome</keyword>
<dbReference type="SMART" id="SM01210">
    <property type="entry name" value="GARS_C"/>
    <property type="match status" value="1"/>
</dbReference>
<dbReference type="AlphaFoldDB" id="A0AAW6TZX8"/>
<evidence type="ECO:0000256" key="4">
    <source>
        <dbReference type="ARBA" id="ARBA00013255"/>
    </source>
</evidence>
<dbReference type="Pfam" id="PF02844">
    <property type="entry name" value="GARS_N"/>
    <property type="match status" value="1"/>
</dbReference>
<accession>A0AAW6TZX8</accession>
<comment type="caution">
    <text evidence="18">The sequence shown here is derived from an EMBL/GenBank/DDBJ whole genome shotgun (WGS) entry which is preliminary data.</text>
</comment>
<evidence type="ECO:0000256" key="2">
    <source>
        <dbReference type="ARBA" id="ARBA00001946"/>
    </source>
</evidence>
<dbReference type="PANTHER" id="PTHR43472:SF1">
    <property type="entry name" value="PHOSPHORIBOSYLAMINE--GLYCINE LIGASE, CHLOROPLASTIC"/>
    <property type="match status" value="1"/>
</dbReference>
<dbReference type="GO" id="GO:0004637">
    <property type="term" value="F:phosphoribosylamine-glycine ligase activity"/>
    <property type="evidence" value="ECO:0007669"/>
    <property type="project" value="UniProtKB-UniRule"/>
</dbReference>
<dbReference type="Pfam" id="PF01071">
    <property type="entry name" value="GARS_A"/>
    <property type="match status" value="1"/>
</dbReference>
<keyword evidence="6" id="KW-0479">Metal-binding</keyword>
<evidence type="ECO:0000256" key="6">
    <source>
        <dbReference type="ARBA" id="ARBA00022723"/>
    </source>
</evidence>
<dbReference type="InterPro" id="IPR037123">
    <property type="entry name" value="PRibGlycinamide_synth_C_sf"/>
</dbReference>
<evidence type="ECO:0000256" key="9">
    <source>
        <dbReference type="ARBA" id="ARBA00022840"/>
    </source>
</evidence>
<evidence type="ECO:0000256" key="7">
    <source>
        <dbReference type="ARBA" id="ARBA00022741"/>
    </source>
</evidence>
<evidence type="ECO:0000259" key="17">
    <source>
        <dbReference type="PROSITE" id="PS50975"/>
    </source>
</evidence>
<evidence type="ECO:0000256" key="14">
    <source>
        <dbReference type="ARBA" id="ARBA00042864"/>
    </source>
</evidence>
<dbReference type="InterPro" id="IPR020561">
    <property type="entry name" value="PRibGlycinamid_synth_ATP-grasp"/>
</dbReference>
<dbReference type="Gene3D" id="3.40.50.20">
    <property type="match status" value="1"/>
</dbReference>
<evidence type="ECO:0000256" key="16">
    <source>
        <dbReference type="PROSITE-ProRule" id="PRU00409"/>
    </source>
</evidence>
<dbReference type="GO" id="GO:0006189">
    <property type="term" value="P:'de novo' IMP biosynthetic process"/>
    <property type="evidence" value="ECO:0007669"/>
    <property type="project" value="UniProtKB-UniRule"/>
</dbReference>
<dbReference type="Proteomes" id="UP001431776">
    <property type="component" value="Unassembled WGS sequence"/>
</dbReference>
<dbReference type="InterPro" id="IPR020562">
    <property type="entry name" value="PRibGlycinamide_synth_N"/>
</dbReference>
<dbReference type="GO" id="GO:0005524">
    <property type="term" value="F:ATP binding"/>
    <property type="evidence" value="ECO:0007669"/>
    <property type="project" value="UniProtKB-UniRule"/>
</dbReference>
<dbReference type="GO" id="GO:0046872">
    <property type="term" value="F:metal ion binding"/>
    <property type="evidence" value="ECO:0007669"/>
    <property type="project" value="UniProtKB-KW"/>
</dbReference>
<evidence type="ECO:0000256" key="8">
    <source>
        <dbReference type="ARBA" id="ARBA00022755"/>
    </source>
</evidence>
<reference evidence="18" key="1">
    <citation type="submission" date="2023-05" db="EMBL/GenBank/DDBJ databases">
        <title>Anaerotaeda fermentans gen. nov., sp. nov., a novel anaerobic planctomycete of the new family within the order Sedimentisphaerales isolated from Taman Peninsula, Russia.</title>
        <authorList>
            <person name="Khomyakova M.A."/>
            <person name="Merkel A.Y."/>
            <person name="Slobodkin A.I."/>
        </authorList>
    </citation>
    <scope>NUCLEOTIDE SEQUENCE</scope>
    <source>
        <strain evidence="18">M17dextr</strain>
    </source>
</reference>
<keyword evidence="7 16" id="KW-0547">Nucleotide-binding</keyword>
<keyword evidence="5 15" id="KW-0436">Ligase</keyword>
<evidence type="ECO:0000256" key="5">
    <source>
        <dbReference type="ARBA" id="ARBA00022598"/>
    </source>
</evidence>
<dbReference type="SMART" id="SM01209">
    <property type="entry name" value="GARS_A"/>
    <property type="match status" value="1"/>
</dbReference>
<comment type="cofactor">
    <cofactor evidence="1">
        <name>Mn(2+)</name>
        <dbReference type="ChEBI" id="CHEBI:29035"/>
    </cofactor>
</comment>
<evidence type="ECO:0000256" key="3">
    <source>
        <dbReference type="ARBA" id="ARBA00005174"/>
    </source>
</evidence>
<protein>
    <recommendedName>
        <fullName evidence="4 15">Phosphoribosylamine--glycine ligase</fullName>
        <ecNumber evidence="4 15">6.3.4.13</ecNumber>
    </recommendedName>
    <alternativeName>
        <fullName evidence="15">GARS</fullName>
    </alternativeName>
    <alternativeName>
        <fullName evidence="13 15">Glycinamide ribonucleotide synthetase</fullName>
    </alternativeName>
    <alternativeName>
        <fullName evidence="14 15">Phosphoribosylglycinamide synthetase</fullName>
    </alternativeName>
</protein>
<dbReference type="SUPFAM" id="SSF51246">
    <property type="entry name" value="Rudiment single hybrid motif"/>
    <property type="match status" value="1"/>
</dbReference>
<evidence type="ECO:0000313" key="19">
    <source>
        <dbReference type="Proteomes" id="UP001431776"/>
    </source>
</evidence>
<keyword evidence="10" id="KW-0460">Magnesium</keyword>
<comment type="pathway">
    <text evidence="3 15">Purine metabolism; IMP biosynthesis via de novo pathway; N(1)-(5-phospho-D-ribosyl)glycinamide from 5-phospho-alpha-D-ribose 1-diphosphate: step 2/2.</text>
</comment>
<dbReference type="PROSITE" id="PS50975">
    <property type="entry name" value="ATP_GRASP"/>
    <property type="match status" value="1"/>
</dbReference>
<dbReference type="FunFam" id="3.30.470.20:FF:000031">
    <property type="entry name" value="Phosphoribosylamine--glycine ligase"/>
    <property type="match status" value="1"/>
</dbReference>
<dbReference type="Pfam" id="PF02843">
    <property type="entry name" value="GARS_C"/>
    <property type="match status" value="1"/>
</dbReference>
<dbReference type="InterPro" id="IPR011761">
    <property type="entry name" value="ATP-grasp"/>
</dbReference>
<evidence type="ECO:0000256" key="13">
    <source>
        <dbReference type="ARBA" id="ARBA00042242"/>
    </source>
</evidence>
<comment type="catalytic activity">
    <reaction evidence="15">
        <text>5-phospho-beta-D-ribosylamine + glycine + ATP = N(1)-(5-phospho-beta-D-ribosyl)glycinamide + ADP + phosphate + H(+)</text>
        <dbReference type="Rhea" id="RHEA:17453"/>
        <dbReference type="ChEBI" id="CHEBI:15378"/>
        <dbReference type="ChEBI" id="CHEBI:30616"/>
        <dbReference type="ChEBI" id="CHEBI:43474"/>
        <dbReference type="ChEBI" id="CHEBI:57305"/>
        <dbReference type="ChEBI" id="CHEBI:58681"/>
        <dbReference type="ChEBI" id="CHEBI:143788"/>
        <dbReference type="ChEBI" id="CHEBI:456216"/>
        <dbReference type="EC" id="6.3.4.13"/>
    </reaction>
</comment>
<dbReference type="PANTHER" id="PTHR43472">
    <property type="entry name" value="PHOSPHORIBOSYLAMINE--GLYCINE LIGASE"/>
    <property type="match status" value="1"/>
</dbReference>
<dbReference type="InterPro" id="IPR020559">
    <property type="entry name" value="PRibGlycinamide_synth_CS"/>
</dbReference>
<comment type="cofactor">
    <cofactor evidence="2">
        <name>Mg(2+)</name>
        <dbReference type="ChEBI" id="CHEBI:18420"/>
    </cofactor>
</comment>
<evidence type="ECO:0000313" key="18">
    <source>
        <dbReference type="EMBL" id="MDI6448558.1"/>
    </source>
</evidence>
<dbReference type="SUPFAM" id="SSF56059">
    <property type="entry name" value="Glutathione synthetase ATP-binding domain-like"/>
    <property type="match status" value="1"/>
</dbReference>
<dbReference type="RefSeq" id="WP_349243969.1">
    <property type="nucleotide sequence ID" value="NZ_JASCXX010000005.1"/>
</dbReference>
<sequence length="425" mass="44969">MDVLLIGSGGREHAIAWKLKQSKQLGKLYIAPGNAGTALCGQNVAIDDSDVGALVDFARTQKVGLVVVGPEDPLACGIVDAMEAAGIKAFGPSGAAAQLEADKAFAKQMMRASAVSTAESRVFDRFSDAKAYIASRDEPVVIKAAGLAKGKGVIVCDEPSDGILAAERIMVDRIFGAAGDRVIVEDKLLGEEASILAFVDGRNIYLMESSQDHKPIGDGDTGPNTGGMGAYSPAPVVTDEMMSWISREILVPVVDAMNRNGTPYRGVLYAGLMMTSGGPRVLEFNVRFGDPETQPILMKLQSDLLEVFLAVCDGRLDEVRLQWDPRPAVCVVMASGGYPDAYEKGKVITGIAEAESLGDVVVFHAGTKQQDGNVVTNGGRVLGVTALGHDVAAAKTRAYEAVDCIAFEGAYCRRDISDKAIRRSR</sequence>
<keyword evidence="8 15" id="KW-0658">Purine biosynthesis</keyword>